<gene>
    <name evidence="4" type="ORF">CcrSC_gp177</name>
</gene>
<dbReference type="EMBL" id="MH588547">
    <property type="protein sequence ID" value="AXQ69759.1"/>
    <property type="molecule type" value="Genomic_DNA"/>
</dbReference>
<evidence type="ECO:0000313" key="4">
    <source>
        <dbReference type="EMBL" id="AXQ69759.1"/>
    </source>
</evidence>
<evidence type="ECO:0000256" key="1">
    <source>
        <dbReference type="SAM" id="Coils"/>
    </source>
</evidence>
<feature type="transmembrane region" description="Helical" evidence="3">
    <location>
        <begin position="21"/>
        <end position="42"/>
    </location>
</feature>
<sequence length="176" mass="18545">MLGFLFGHFDLFGFIFGHPKVILGVIVLALAAGLIVFKGAFLKFITNARVLLVIAVAVGILSVASVKRDMAALEAKNAHLTEQVQAAADGAKAVSHKSEAQRVNARNTARLHEVISNAKPDQALDDVLDEIALQQGQSVPGGAGHDPVAQPVGVRNDAPAAYQPGSIDPNDIDRLR</sequence>
<keyword evidence="3" id="KW-0812">Transmembrane</keyword>
<reference evidence="4" key="1">
    <citation type="submission" date="2018-07" db="EMBL/GenBank/DDBJ databases">
        <authorList>
            <person name="Wilson K.M."/>
            <person name="Ely B."/>
        </authorList>
    </citation>
    <scope>NUCLEOTIDE SEQUENCE</scope>
</reference>
<accession>A0A385EG77</accession>
<dbReference type="Proteomes" id="UP000259683">
    <property type="component" value="Segment"/>
</dbReference>
<keyword evidence="3" id="KW-1133">Transmembrane helix</keyword>
<feature type="transmembrane region" description="Helical" evidence="3">
    <location>
        <begin position="48"/>
        <end position="66"/>
    </location>
</feature>
<evidence type="ECO:0000313" key="5">
    <source>
        <dbReference type="Proteomes" id="UP000259683"/>
    </source>
</evidence>
<evidence type="ECO:0000256" key="3">
    <source>
        <dbReference type="SAM" id="Phobius"/>
    </source>
</evidence>
<evidence type="ECO:0000256" key="2">
    <source>
        <dbReference type="SAM" id="MobiDB-lite"/>
    </source>
</evidence>
<keyword evidence="5" id="KW-1185">Reference proteome</keyword>
<organism evidence="4 5">
    <name type="scientific">Caulobacter phage CcrSC</name>
    <dbReference type="NCBI Taxonomy" id="2283272"/>
    <lineage>
        <taxon>Viruses</taxon>
        <taxon>Duplodnaviria</taxon>
        <taxon>Heunggongvirae</taxon>
        <taxon>Uroviricota</taxon>
        <taxon>Caudoviricetes</taxon>
        <taxon>Jeanschmidtviridae</taxon>
        <taxon>Bertelyvirus</taxon>
        <taxon>Bertelyvirus SC</taxon>
    </lineage>
</organism>
<reference evidence="4" key="2">
    <citation type="submission" date="2021-07" db="EMBL/GenBank/DDBJ databases">
        <title>Giant CbK-like Caulobacter bacteriophages have genetically divergent genomes.</title>
        <authorList>
            <person name="Wilson K."/>
            <person name="Ely B."/>
        </authorList>
    </citation>
    <scope>NUCLEOTIDE SEQUENCE</scope>
</reference>
<evidence type="ECO:0008006" key="6">
    <source>
        <dbReference type="Google" id="ProtNLM"/>
    </source>
</evidence>
<feature type="region of interest" description="Disordered" evidence="2">
    <location>
        <begin position="138"/>
        <end position="176"/>
    </location>
</feature>
<protein>
    <recommendedName>
        <fullName evidence="6">Inner membrane spanin component</fullName>
    </recommendedName>
</protein>
<keyword evidence="3" id="KW-0472">Membrane</keyword>
<keyword evidence="1" id="KW-0175">Coiled coil</keyword>
<name>A0A385EG77_9CAUD</name>
<proteinExistence type="predicted"/>
<feature type="coiled-coil region" evidence="1">
    <location>
        <begin position="63"/>
        <end position="90"/>
    </location>
</feature>